<protein>
    <submittedName>
        <fullName evidence="1">Uncharacterized protein</fullName>
    </submittedName>
</protein>
<proteinExistence type="predicted"/>
<keyword evidence="2" id="KW-1185">Reference proteome</keyword>
<comment type="caution">
    <text evidence="1">The sequence shown here is derived from an EMBL/GenBank/DDBJ whole genome shotgun (WGS) entry which is preliminary data.</text>
</comment>
<name>A0A8J2PG23_9HEXA</name>
<evidence type="ECO:0000313" key="1">
    <source>
        <dbReference type="EMBL" id="CAG7828222.1"/>
    </source>
</evidence>
<reference evidence="1" key="1">
    <citation type="submission" date="2021-06" db="EMBL/GenBank/DDBJ databases">
        <authorList>
            <person name="Hodson N. C."/>
            <person name="Mongue J. A."/>
            <person name="Jaron S. K."/>
        </authorList>
    </citation>
    <scope>NUCLEOTIDE SEQUENCE</scope>
</reference>
<gene>
    <name evidence="1" type="ORF">AFUS01_LOCUS38165</name>
</gene>
<evidence type="ECO:0000313" key="2">
    <source>
        <dbReference type="Proteomes" id="UP000708208"/>
    </source>
</evidence>
<dbReference type="Proteomes" id="UP000708208">
    <property type="component" value="Unassembled WGS sequence"/>
</dbReference>
<accession>A0A8J2PG23</accession>
<dbReference type="EMBL" id="CAJVCH010546657">
    <property type="protein sequence ID" value="CAG7828222.1"/>
    <property type="molecule type" value="Genomic_DNA"/>
</dbReference>
<feature type="non-terminal residue" evidence="1">
    <location>
        <position position="1"/>
    </location>
</feature>
<sequence length="113" mass="11697">EVVFKQVDVQASFGRNSEGSLGVNKEVLLNSPFKKIFGSGLEAVPQLVKNSAGSAFNDVGAANSSLGGNLETGLEEVAFLTSRGNSEGRKVSQKDQKVVAIVTSTLSTAGNPI</sequence>
<organism evidence="1 2">
    <name type="scientific">Allacma fusca</name>
    <dbReference type="NCBI Taxonomy" id="39272"/>
    <lineage>
        <taxon>Eukaryota</taxon>
        <taxon>Metazoa</taxon>
        <taxon>Ecdysozoa</taxon>
        <taxon>Arthropoda</taxon>
        <taxon>Hexapoda</taxon>
        <taxon>Collembola</taxon>
        <taxon>Symphypleona</taxon>
        <taxon>Sminthuridae</taxon>
        <taxon>Allacma</taxon>
    </lineage>
</organism>
<dbReference type="AlphaFoldDB" id="A0A8J2PG23"/>